<dbReference type="EMBL" id="MCGT01000042">
    <property type="protein sequence ID" value="ORX45496.1"/>
    <property type="molecule type" value="Genomic_DNA"/>
</dbReference>
<dbReference type="OrthoDB" id="2288585at2759"/>
<name>A0A1X2G5D1_9FUNG</name>
<reference evidence="1 2" key="1">
    <citation type="submission" date="2016-07" db="EMBL/GenBank/DDBJ databases">
        <title>Pervasive Adenine N6-methylation of Active Genes in Fungi.</title>
        <authorList>
            <consortium name="DOE Joint Genome Institute"/>
            <person name="Mondo S.J."/>
            <person name="Dannebaum R.O."/>
            <person name="Kuo R.C."/>
            <person name="Labutti K."/>
            <person name="Haridas S."/>
            <person name="Kuo A."/>
            <person name="Salamov A."/>
            <person name="Ahrendt S.R."/>
            <person name="Lipzen A."/>
            <person name="Sullivan W."/>
            <person name="Andreopoulos W.B."/>
            <person name="Clum A."/>
            <person name="Lindquist E."/>
            <person name="Daum C."/>
            <person name="Ramamoorthy G.K."/>
            <person name="Gryganskyi A."/>
            <person name="Culley D."/>
            <person name="Magnuson J.K."/>
            <person name="James T.Y."/>
            <person name="O'Malley M.A."/>
            <person name="Stajich J.E."/>
            <person name="Spatafora J.W."/>
            <person name="Visel A."/>
            <person name="Grigoriev I.V."/>
        </authorList>
    </citation>
    <scope>NUCLEOTIDE SEQUENCE [LARGE SCALE GENOMIC DNA]</scope>
    <source>
        <strain evidence="1 2">NRRL 3301</strain>
    </source>
</reference>
<evidence type="ECO:0008006" key="3">
    <source>
        <dbReference type="Google" id="ProtNLM"/>
    </source>
</evidence>
<accession>A0A1X2G5D1</accession>
<sequence>MTIIGYVRKSPGKESTDARASCLQNMVDKLRQRSFASKVFISPVSVSNEPLAERDQPRNQKLLKQLKGIDGTTQDMLQFLNETDQEVCLVCIDYAGLTTNVEDLTKFLR</sequence>
<evidence type="ECO:0000313" key="1">
    <source>
        <dbReference type="EMBL" id="ORX45496.1"/>
    </source>
</evidence>
<organism evidence="1 2">
    <name type="scientific">Hesseltinella vesiculosa</name>
    <dbReference type="NCBI Taxonomy" id="101127"/>
    <lineage>
        <taxon>Eukaryota</taxon>
        <taxon>Fungi</taxon>
        <taxon>Fungi incertae sedis</taxon>
        <taxon>Mucoromycota</taxon>
        <taxon>Mucoromycotina</taxon>
        <taxon>Mucoromycetes</taxon>
        <taxon>Mucorales</taxon>
        <taxon>Cunninghamellaceae</taxon>
        <taxon>Hesseltinella</taxon>
    </lineage>
</organism>
<keyword evidence="2" id="KW-1185">Reference proteome</keyword>
<dbReference type="AlphaFoldDB" id="A0A1X2G5D1"/>
<gene>
    <name evidence="1" type="ORF">DM01DRAFT_251984</name>
</gene>
<dbReference type="Proteomes" id="UP000242146">
    <property type="component" value="Unassembled WGS sequence"/>
</dbReference>
<comment type="caution">
    <text evidence="1">The sequence shown here is derived from an EMBL/GenBank/DDBJ whole genome shotgun (WGS) entry which is preliminary data.</text>
</comment>
<protein>
    <recommendedName>
        <fullName evidence="3">Resolvase/invertase-type recombinase catalytic domain-containing protein</fullName>
    </recommendedName>
</protein>
<evidence type="ECO:0000313" key="2">
    <source>
        <dbReference type="Proteomes" id="UP000242146"/>
    </source>
</evidence>
<proteinExistence type="predicted"/>